<feature type="domain" description="N-acetyltransferase" evidence="10">
    <location>
        <begin position="12"/>
        <end position="153"/>
    </location>
</feature>
<keyword evidence="6 9" id="KW-0808">Transferase</keyword>
<comment type="pathway">
    <text evidence="2 9">Amine and polyamine biosynthesis; ectoine biosynthesis; L-ectoine from L-aspartate 4-semialdehyde: step 2/3.</text>
</comment>
<evidence type="ECO:0000256" key="5">
    <source>
        <dbReference type="ARBA" id="ARBA00017935"/>
    </source>
</evidence>
<dbReference type="STRING" id="1344003.SAMN05445060_2859"/>
<dbReference type="EMBL" id="FTNT01000008">
    <property type="protein sequence ID" value="SIS12675.1"/>
    <property type="molecule type" value="Genomic_DNA"/>
</dbReference>
<dbReference type="AlphaFoldDB" id="A0A1N7GJ84"/>
<evidence type="ECO:0000256" key="1">
    <source>
        <dbReference type="ARBA" id="ARBA00003741"/>
    </source>
</evidence>
<evidence type="ECO:0000256" key="4">
    <source>
        <dbReference type="ARBA" id="ARBA00012355"/>
    </source>
</evidence>
<evidence type="ECO:0000256" key="8">
    <source>
        <dbReference type="ARBA" id="ARBA00048924"/>
    </source>
</evidence>
<sequence length="168" mass="18526">MSTTPTIAPDAVAVRSPEVSDGVRLWEIARDTDVLDLNSSYAYVLWCEDYADTTVVATIDNHVVGFVTGYQRPQSPDTVMVWQVAVDDSFRGLGIARTMLQGLMDKAEARGLTTMTTTISPDNEASQALFASFAESRDMTITRRDLFAPNDFPDAHQPEDLYTIAPRS</sequence>
<dbReference type="NCBIfam" id="TIGR02406">
    <property type="entry name" value="ectoine_EctA"/>
    <property type="match status" value="1"/>
</dbReference>
<dbReference type="Pfam" id="PF00583">
    <property type="entry name" value="Acetyltransf_1"/>
    <property type="match status" value="1"/>
</dbReference>
<protein>
    <recommendedName>
        <fullName evidence="5 9">L-2,4-diaminobutyric acid acetyltransferase</fullName>
        <shortName evidence="9">DABA acetyltransferase</shortName>
        <ecNumber evidence="4 9">2.3.1.178</ecNumber>
    </recommendedName>
</protein>
<dbReference type="GO" id="GO:0033816">
    <property type="term" value="F:diaminobutyrate acetyltransferase activity"/>
    <property type="evidence" value="ECO:0007669"/>
    <property type="project" value="UniProtKB-EC"/>
</dbReference>
<evidence type="ECO:0000256" key="6">
    <source>
        <dbReference type="ARBA" id="ARBA00022679"/>
    </source>
</evidence>
<dbReference type="Gene3D" id="3.40.630.30">
    <property type="match status" value="1"/>
</dbReference>
<dbReference type="CDD" id="cd04301">
    <property type="entry name" value="NAT_SF"/>
    <property type="match status" value="1"/>
</dbReference>
<keyword evidence="7 9" id="KW-0012">Acyltransferase</keyword>
<dbReference type="PROSITE" id="PS51186">
    <property type="entry name" value="GNAT"/>
    <property type="match status" value="1"/>
</dbReference>
<evidence type="ECO:0000256" key="7">
    <source>
        <dbReference type="ARBA" id="ARBA00023315"/>
    </source>
</evidence>
<dbReference type="SUPFAM" id="SSF55729">
    <property type="entry name" value="Acyl-CoA N-acyltransferases (Nat)"/>
    <property type="match status" value="1"/>
</dbReference>
<comment type="similarity">
    <text evidence="3 9">Belongs to the acetyltransferase family. EctA subfamily.</text>
</comment>
<evidence type="ECO:0000256" key="2">
    <source>
        <dbReference type="ARBA" id="ARBA00004978"/>
    </source>
</evidence>
<dbReference type="PANTHER" id="PTHR43072:SF60">
    <property type="entry name" value="L-2,4-DIAMINOBUTYRIC ACID ACETYLTRANSFERASE"/>
    <property type="match status" value="1"/>
</dbReference>
<dbReference type="PANTHER" id="PTHR43072">
    <property type="entry name" value="N-ACETYLTRANSFERASE"/>
    <property type="match status" value="1"/>
</dbReference>
<dbReference type="Proteomes" id="UP000186218">
    <property type="component" value="Unassembled WGS sequence"/>
</dbReference>
<gene>
    <name evidence="9" type="primary">ectA</name>
    <name evidence="11" type="ORF">SAMN05445060_2859</name>
</gene>
<dbReference type="UniPathway" id="UPA00067">
    <property type="reaction ID" value="UER00122"/>
</dbReference>
<evidence type="ECO:0000313" key="11">
    <source>
        <dbReference type="EMBL" id="SIS12675.1"/>
    </source>
</evidence>
<reference evidence="11 12" key="1">
    <citation type="submission" date="2017-01" db="EMBL/GenBank/DDBJ databases">
        <authorList>
            <person name="Mah S.A."/>
            <person name="Swanson W.J."/>
            <person name="Moy G.W."/>
            <person name="Vacquier V.D."/>
        </authorList>
    </citation>
    <scope>NUCLEOTIDE SEQUENCE [LARGE SCALE GENOMIC DNA]</scope>
    <source>
        <strain evidence="11 12">CPCC 203464</strain>
    </source>
</reference>
<comment type="catalytic activity">
    <reaction evidence="8 9">
        <text>L-2,4-diaminobutanoate + acetyl-CoA = (2S)-4-acetamido-2-aminobutanoate + CoA + H(+)</text>
        <dbReference type="Rhea" id="RHEA:16901"/>
        <dbReference type="ChEBI" id="CHEBI:15378"/>
        <dbReference type="ChEBI" id="CHEBI:57287"/>
        <dbReference type="ChEBI" id="CHEBI:57288"/>
        <dbReference type="ChEBI" id="CHEBI:58761"/>
        <dbReference type="ChEBI" id="CHEBI:58929"/>
        <dbReference type="EC" id="2.3.1.178"/>
    </reaction>
</comment>
<evidence type="ECO:0000259" key="10">
    <source>
        <dbReference type="PROSITE" id="PS51186"/>
    </source>
</evidence>
<keyword evidence="12" id="KW-1185">Reference proteome</keyword>
<evidence type="ECO:0000256" key="9">
    <source>
        <dbReference type="RuleBase" id="RU365045"/>
    </source>
</evidence>
<evidence type="ECO:0000256" key="3">
    <source>
        <dbReference type="ARBA" id="ARBA00010712"/>
    </source>
</evidence>
<dbReference type="InterPro" id="IPR016181">
    <property type="entry name" value="Acyl_CoA_acyltransferase"/>
</dbReference>
<name>A0A1N7GJ84_9NOCA</name>
<dbReference type="GO" id="GO:0019491">
    <property type="term" value="P:ectoine biosynthetic process"/>
    <property type="evidence" value="ECO:0007669"/>
    <property type="project" value="UniProtKB-UniPathway"/>
</dbReference>
<evidence type="ECO:0000313" key="12">
    <source>
        <dbReference type="Proteomes" id="UP000186218"/>
    </source>
</evidence>
<proteinExistence type="inferred from homology"/>
<dbReference type="InterPro" id="IPR000182">
    <property type="entry name" value="GNAT_dom"/>
</dbReference>
<dbReference type="InterPro" id="IPR012772">
    <property type="entry name" value="Ectoine_EctA"/>
</dbReference>
<organism evidence="11 12">
    <name type="scientific">Williamsia sterculiae</name>
    <dbReference type="NCBI Taxonomy" id="1344003"/>
    <lineage>
        <taxon>Bacteria</taxon>
        <taxon>Bacillati</taxon>
        <taxon>Actinomycetota</taxon>
        <taxon>Actinomycetes</taxon>
        <taxon>Mycobacteriales</taxon>
        <taxon>Nocardiaceae</taxon>
        <taxon>Williamsia</taxon>
    </lineage>
</organism>
<comment type="function">
    <text evidence="1 9">Catalyzes the acetylation of L-2,4-diaminobutyrate (DABA) to gamma-N-acetyl-alpha,gamma-diaminobutyric acid (ADABA) with acetyl coenzyme A.</text>
</comment>
<dbReference type="EC" id="2.3.1.178" evidence="4 9"/>
<accession>A0A1N7GJ84</accession>